<dbReference type="AlphaFoldDB" id="A0A7V4G7J5"/>
<protein>
    <submittedName>
        <fullName evidence="1">Uncharacterized protein</fullName>
    </submittedName>
</protein>
<reference evidence="1" key="1">
    <citation type="journal article" date="2020" name="mSystems">
        <title>Genome- and Community-Level Interaction Insights into Carbon Utilization and Element Cycling Functions of Hydrothermarchaeota in Hydrothermal Sediment.</title>
        <authorList>
            <person name="Zhou Z."/>
            <person name="Liu Y."/>
            <person name="Xu W."/>
            <person name="Pan J."/>
            <person name="Luo Z.H."/>
            <person name="Li M."/>
        </authorList>
    </citation>
    <scope>NUCLEOTIDE SEQUENCE [LARGE SCALE GENOMIC DNA]</scope>
    <source>
        <strain evidence="1">SpSt-548</strain>
    </source>
</reference>
<gene>
    <name evidence="1" type="ORF">ENT08_03745</name>
</gene>
<comment type="caution">
    <text evidence="1">The sequence shown here is derived from an EMBL/GenBank/DDBJ whole genome shotgun (WGS) entry which is preliminary data.</text>
</comment>
<evidence type="ECO:0000313" key="1">
    <source>
        <dbReference type="EMBL" id="HGS04837.1"/>
    </source>
</evidence>
<proteinExistence type="predicted"/>
<dbReference type="EMBL" id="DSXI01000216">
    <property type="protein sequence ID" value="HGS04837.1"/>
    <property type="molecule type" value="Genomic_DNA"/>
</dbReference>
<sequence>MRLVVEKEGYVNNRLLREHFYRDHGKSAIQEHLRALVNDGVLEHRGKGFLVFARKPGNGNGSGQGRPAVVLPPIKLHAKAPPEPSGDNQPYIELRLMVSKAIERLEDFQERCQPLLAALLDLEKDMEAFERLVTILGDVKSLTRTGLKTIRR</sequence>
<organism evidence="1">
    <name type="scientific">Desulfobacca acetoxidans</name>
    <dbReference type="NCBI Taxonomy" id="60893"/>
    <lineage>
        <taxon>Bacteria</taxon>
        <taxon>Pseudomonadati</taxon>
        <taxon>Thermodesulfobacteriota</taxon>
        <taxon>Desulfobaccia</taxon>
        <taxon>Desulfobaccales</taxon>
        <taxon>Desulfobaccaceae</taxon>
        <taxon>Desulfobacca</taxon>
    </lineage>
</organism>
<name>A0A7V4G7J5_9BACT</name>
<accession>A0A7V4G7J5</accession>